<dbReference type="EMBL" id="BGZK01001084">
    <property type="protein sequence ID" value="GBP70732.1"/>
    <property type="molecule type" value="Genomic_DNA"/>
</dbReference>
<dbReference type="Proteomes" id="UP000299102">
    <property type="component" value="Unassembled WGS sequence"/>
</dbReference>
<protein>
    <submittedName>
        <fullName evidence="1">Uncharacterized protein</fullName>
    </submittedName>
</protein>
<evidence type="ECO:0000313" key="1">
    <source>
        <dbReference type="EMBL" id="GBP70732.1"/>
    </source>
</evidence>
<dbReference type="OrthoDB" id="6162310at2759"/>
<name>A0A4C1Y7E0_EUMVA</name>
<accession>A0A4C1Y7E0</accession>
<dbReference type="AlphaFoldDB" id="A0A4C1Y7E0"/>
<evidence type="ECO:0000313" key="2">
    <source>
        <dbReference type="Proteomes" id="UP000299102"/>
    </source>
</evidence>
<comment type="caution">
    <text evidence="1">The sequence shown here is derived from an EMBL/GenBank/DDBJ whole genome shotgun (WGS) entry which is preliminary data.</text>
</comment>
<proteinExistence type="predicted"/>
<reference evidence="1 2" key="1">
    <citation type="journal article" date="2019" name="Commun. Biol.">
        <title>The bagworm genome reveals a unique fibroin gene that provides high tensile strength.</title>
        <authorList>
            <person name="Kono N."/>
            <person name="Nakamura H."/>
            <person name="Ohtoshi R."/>
            <person name="Tomita M."/>
            <person name="Numata K."/>
            <person name="Arakawa K."/>
        </authorList>
    </citation>
    <scope>NUCLEOTIDE SEQUENCE [LARGE SCALE GENOMIC DNA]</scope>
</reference>
<sequence>MKFGSHLKIPSDVQKDFLEHRRAGREADKKKDVNRFFCGRLAGSSRVTRMTSYKWRAIDERTDLDVNSDPDRCPVLNINSDPDRGPVLDVNFGFTVESDLGSLSQCQY</sequence>
<organism evidence="1 2">
    <name type="scientific">Eumeta variegata</name>
    <name type="common">Bagworm moth</name>
    <name type="synonym">Eumeta japonica</name>
    <dbReference type="NCBI Taxonomy" id="151549"/>
    <lineage>
        <taxon>Eukaryota</taxon>
        <taxon>Metazoa</taxon>
        <taxon>Ecdysozoa</taxon>
        <taxon>Arthropoda</taxon>
        <taxon>Hexapoda</taxon>
        <taxon>Insecta</taxon>
        <taxon>Pterygota</taxon>
        <taxon>Neoptera</taxon>
        <taxon>Endopterygota</taxon>
        <taxon>Lepidoptera</taxon>
        <taxon>Glossata</taxon>
        <taxon>Ditrysia</taxon>
        <taxon>Tineoidea</taxon>
        <taxon>Psychidae</taxon>
        <taxon>Oiketicinae</taxon>
        <taxon>Eumeta</taxon>
    </lineage>
</organism>
<keyword evidence="2" id="KW-1185">Reference proteome</keyword>
<gene>
    <name evidence="1" type="ORF">EVAR_51031_1</name>
</gene>